<organism evidence="1 2">
    <name type="scientific">Serendipita vermifera MAFF 305830</name>
    <dbReference type="NCBI Taxonomy" id="933852"/>
    <lineage>
        <taxon>Eukaryota</taxon>
        <taxon>Fungi</taxon>
        <taxon>Dikarya</taxon>
        <taxon>Basidiomycota</taxon>
        <taxon>Agaricomycotina</taxon>
        <taxon>Agaricomycetes</taxon>
        <taxon>Sebacinales</taxon>
        <taxon>Serendipitaceae</taxon>
        <taxon>Serendipita</taxon>
    </lineage>
</organism>
<gene>
    <name evidence="1" type="ORF">M408DRAFT_276882</name>
</gene>
<evidence type="ECO:0008006" key="3">
    <source>
        <dbReference type="Google" id="ProtNLM"/>
    </source>
</evidence>
<name>A0A0C3AUC9_SERVB</name>
<protein>
    <recommendedName>
        <fullName evidence="3">Dienelactone hydrolase domain-containing protein</fullName>
    </recommendedName>
</protein>
<evidence type="ECO:0000313" key="2">
    <source>
        <dbReference type="Proteomes" id="UP000054097"/>
    </source>
</evidence>
<reference evidence="1 2" key="1">
    <citation type="submission" date="2014-04" db="EMBL/GenBank/DDBJ databases">
        <authorList>
            <consortium name="DOE Joint Genome Institute"/>
            <person name="Kuo A."/>
            <person name="Zuccaro A."/>
            <person name="Kohler A."/>
            <person name="Nagy L.G."/>
            <person name="Floudas D."/>
            <person name="Copeland A."/>
            <person name="Barry K.W."/>
            <person name="Cichocki N."/>
            <person name="Veneault-Fourrey C."/>
            <person name="LaButti K."/>
            <person name="Lindquist E.A."/>
            <person name="Lipzen A."/>
            <person name="Lundell T."/>
            <person name="Morin E."/>
            <person name="Murat C."/>
            <person name="Sun H."/>
            <person name="Tunlid A."/>
            <person name="Henrissat B."/>
            <person name="Grigoriev I.V."/>
            <person name="Hibbett D.S."/>
            <person name="Martin F."/>
            <person name="Nordberg H.P."/>
            <person name="Cantor M.N."/>
            <person name="Hua S.X."/>
        </authorList>
    </citation>
    <scope>NUCLEOTIDE SEQUENCE [LARGE SCALE GENOMIC DNA]</scope>
    <source>
        <strain evidence="1 2">MAFF 305830</strain>
    </source>
</reference>
<accession>A0A0C3AUC9</accession>
<dbReference type="AlphaFoldDB" id="A0A0C3AUC9"/>
<dbReference type="Proteomes" id="UP000054097">
    <property type="component" value="Unassembled WGS sequence"/>
</dbReference>
<evidence type="ECO:0000313" key="1">
    <source>
        <dbReference type="EMBL" id="KIM22886.1"/>
    </source>
</evidence>
<dbReference type="OrthoDB" id="3365310at2759"/>
<proteinExistence type="predicted"/>
<sequence>MLRSAITASYSRTPLRARLINVARIRQESTTILRKPSPLAPREAPTPLVFAYAKGWYEKDSKAGLRASAIAFAEQGFTTLEVELDPTNESNHAEKTLDRILGIYANELHRQVSLHGIFPPILVARGVSTLIGHTYVESFSVSGLALIGPIGLVPPTLDLPEAWKASALKALAVPTFSYEPRFPILHLEAWDGEELEATDELFRKHHSTWPDGNIDLKVIPSKNGALYEEKDVINELRLWLNDVGL</sequence>
<dbReference type="EMBL" id="KN824346">
    <property type="protein sequence ID" value="KIM22886.1"/>
    <property type="molecule type" value="Genomic_DNA"/>
</dbReference>
<reference evidence="2" key="2">
    <citation type="submission" date="2015-01" db="EMBL/GenBank/DDBJ databases">
        <title>Evolutionary Origins and Diversification of the Mycorrhizal Mutualists.</title>
        <authorList>
            <consortium name="DOE Joint Genome Institute"/>
            <consortium name="Mycorrhizal Genomics Consortium"/>
            <person name="Kohler A."/>
            <person name="Kuo A."/>
            <person name="Nagy L.G."/>
            <person name="Floudas D."/>
            <person name="Copeland A."/>
            <person name="Barry K.W."/>
            <person name="Cichocki N."/>
            <person name="Veneault-Fourrey C."/>
            <person name="LaButti K."/>
            <person name="Lindquist E.A."/>
            <person name="Lipzen A."/>
            <person name="Lundell T."/>
            <person name="Morin E."/>
            <person name="Murat C."/>
            <person name="Riley R."/>
            <person name="Ohm R."/>
            <person name="Sun H."/>
            <person name="Tunlid A."/>
            <person name="Henrissat B."/>
            <person name="Grigoriev I.V."/>
            <person name="Hibbett D.S."/>
            <person name="Martin F."/>
        </authorList>
    </citation>
    <scope>NUCLEOTIDE SEQUENCE [LARGE SCALE GENOMIC DNA]</scope>
    <source>
        <strain evidence="2">MAFF 305830</strain>
    </source>
</reference>
<dbReference type="HOGENOM" id="CLU_078271_0_0_1"/>
<keyword evidence="2" id="KW-1185">Reference proteome</keyword>